<evidence type="ECO:0000256" key="4">
    <source>
        <dbReference type="ARBA" id="ARBA00022982"/>
    </source>
</evidence>
<accession>A0ABX2G8G9</accession>
<evidence type="ECO:0000259" key="8">
    <source>
        <dbReference type="PROSITE" id="PS51007"/>
    </source>
</evidence>
<proteinExistence type="predicted"/>
<dbReference type="Proteomes" id="UP001516061">
    <property type="component" value="Unassembled WGS sequence"/>
</dbReference>
<evidence type="ECO:0000256" key="5">
    <source>
        <dbReference type="ARBA" id="ARBA00023004"/>
    </source>
</evidence>
<dbReference type="PROSITE" id="PS51007">
    <property type="entry name" value="CYTC"/>
    <property type="match status" value="1"/>
</dbReference>
<evidence type="ECO:0000256" key="1">
    <source>
        <dbReference type="ARBA" id="ARBA00022448"/>
    </source>
</evidence>
<organism evidence="9 10">
    <name type="scientific">Sphaerotilus uruguayifluvii</name>
    <dbReference type="NCBI Taxonomy" id="2735897"/>
    <lineage>
        <taxon>Bacteria</taxon>
        <taxon>Pseudomonadati</taxon>
        <taxon>Pseudomonadota</taxon>
        <taxon>Betaproteobacteria</taxon>
        <taxon>Burkholderiales</taxon>
        <taxon>Sphaerotilaceae</taxon>
        <taxon>Sphaerotilus</taxon>
    </lineage>
</organism>
<evidence type="ECO:0000256" key="6">
    <source>
        <dbReference type="PROSITE-ProRule" id="PRU00433"/>
    </source>
</evidence>
<evidence type="ECO:0000256" key="3">
    <source>
        <dbReference type="ARBA" id="ARBA00022723"/>
    </source>
</evidence>
<dbReference type="EMBL" id="JABSNM010000026">
    <property type="protein sequence ID" value="NRT58319.1"/>
    <property type="molecule type" value="Genomic_DNA"/>
</dbReference>
<evidence type="ECO:0000256" key="2">
    <source>
        <dbReference type="ARBA" id="ARBA00022617"/>
    </source>
</evidence>
<keyword evidence="5 6" id="KW-0408">Iron</keyword>
<protein>
    <submittedName>
        <fullName evidence="9">Cytochrome c</fullName>
    </submittedName>
</protein>
<dbReference type="InterPro" id="IPR002324">
    <property type="entry name" value="Cyt_c_ID"/>
</dbReference>
<dbReference type="SUPFAM" id="SSF46626">
    <property type="entry name" value="Cytochrome c"/>
    <property type="match status" value="1"/>
</dbReference>
<keyword evidence="4" id="KW-0249">Electron transport</keyword>
<evidence type="ECO:0000256" key="7">
    <source>
        <dbReference type="SAM" id="SignalP"/>
    </source>
</evidence>
<dbReference type="Gene3D" id="1.10.760.10">
    <property type="entry name" value="Cytochrome c-like domain"/>
    <property type="match status" value="1"/>
</dbReference>
<reference evidence="9 10" key="1">
    <citation type="submission" date="2020-05" db="EMBL/GenBank/DDBJ databases">
        <title>Genomic Encyclopedia of Type Strains, Phase IV (KMG-V): Genome sequencing to study the core and pangenomes of soil and plant-associated prokaryotes.</title>
        <authorList>
            <person name="Whitman W."/>
        </authorList>
    </citation>
    <scope>NUCLEOTIDE SEQUENCE [LARGE SCALE GENOMIC DNA]</scope>
    <source>
        <strain evidence="9 10">C29</strain>
    </source>
</reference>
<evidence type="ECO:0000313" key="9">
    <source>
        <dbReference type="EMBL" id="NRT58319.1"/>
    </source>
</evidence>
<dbReference type="InterPro" id="IPR036909">
    <property type="entry name" value="Cyt_c-like_dom_sf"/>
</dbReference>
<dbReference type="InterPro" id="IPR009056">
    <property type="entry name" value="Cyt_c-like_dom"/>
</dbReference>
<name>A0ABX2G8G9_9BURK</name>
<sequence>MKSLLALAALTAAATLAAPAFAADAPADLASKKGCLACHAIDKKLVGPAYQEVAAKLADKVVKGGSGVWGPVPMPANNVTPEEAKTLVAWVLSQK</sequence>
<gene>
    <name evidence="9" type="ORF">HNQ01_004086</name>
</gene>
<keyword evidence="2 6" id="KW-0349">Heme</keyword>
<evidence type="ECO:0000313" key="10">
    <source>
        <dbReference type="Proteomes" id="UP001516061"/>
    </source>
</evidence>
<dbReference type="RefSeq" id="WP_173807343.1">
    <property type="nucleotide sequence ID" value="NZ_JABSNM010000026.1"/>
</dbReference>
<feature type="chain" id="PRO_5045146541" evidence="7">
    <location>
        <begin position="23"/>
        <end position="95"/>
    </location>
</feature>
<keyword evidence="1" id="KW-0813">Transport</keyword>
<dbReference type="PRINTS" id="PR00606">
    <property type="entry name" value="CYTCHROMECID"/>
</dbReference>
<keyword evidence="10" id="KW-1185">Reference proteome</keyword>
<feature type="domain" description="Cytochrome c" evidence="8">
    <location>
        <begin position="12"/>
        <end position="95"/>
    </location>
</feature>
<keyword evidence="3 6" id="KW-0479">Metal-binding</keyword>
<keyword evidence="7" id="KW-0732">Signal</keyword>
<feature type="signal peptide" evidence="7">
    <location>
        <begin position="1"/>
        <end position="22"/>
    </location>
</feature>
<comment type="caution">
    <text evidence="9">The sequence shown here is derived from an EMBL/GenBank/DDBJ whole genome shotgun (WGS) entry which is preliminary data.</text>
</comment>